<keyword evidence="3" id="KW-1185">Reference proteome</keyword>
<evidence type="ECO:0000313" key="3">
    <source>
        <dbReference type="Proteomes" id="UP000275846"/>
    </source>
</evidence>
<dbReference type="WBParaSite" id="SSLN_0001783101-mRNA-1">
    <property type="protein sequence ID" value="SSLN_0001783101-mRNA-1"/>
    <property type="gene ID" value="SSLN_0001783101"/>
</dbReference>
<accession>A0A183TL30</accession>
<dbReference type="Pfam" id="PF03372">
    <property type="entry name" value="Exo_endo_phos"/>
    <property type="match status" value="1"/>
</dbReference>
<dbReference type="Gene3D" id="3.60.10.10">
    <property type="entry name" value="Endonuclease/exonuclease/phosphatase"/>
    <property type="match status" value="1"/>
</dbReference>
<name>A0A183TL30_SCHSO</name>
<organism evidence="4">
    <name type="scientific">Schistocephalus solidus</name>
    <name type="common">Tapeworm</name>
    <dbReference type="NCBI Taxonomy" id="70667"/>
    <lineage>
        <taxon>Eukaryota</taxon>
        <taxon>Metazoa</taxon>
        <taxon>Spiralia</taxon>
        <taxon>Lophotrochozoa</taxon>
        <taxon>Platyhelminthes</taxon>
        <taxon>Cestoda</taxon>
        <taxon>Eucestoda</taxon>
        <taxon>Diphyllobothriidea</taxon>
        <taxon>Diphyllobothriidae</taxon>
        <taxon>Schistocephalus</taxon>
    </lineage>
</organism>
<dbReference type="InterPro" id="IPR036691">
    <property type="entry name" value="Endo/exonu/phosph_ase_sf"/>
</dbReference>
<proteinExistence type="predicted"/>
<dbReference type="PANTHER" id="PTHR33395">
    <property type="entry name" value="TRANSCRIPTASE, PUTATIVE-RELATED-RELATED"/>
    <property type="match status" value="1"/>
</dbReference>
<evidence type="ECO:0000313" key="2">
    <source>
        <dbReference type="EMBL" id="VDM03564.1"/>
    </source>
</evidence>
<gene>
    <name evidence="2" type="ORF">SSLN_LOCUS17178</name>
</gene>
<reference evidence="4" key="1">
    <citation type="submission" date="2016-06" db="UniProtKB">
        <authorList>
            <consortium name="WormBaseParasite"/>
        </authorList>
    </citation>
    <scope>IDENTIFICATION</scope>
</reference>
<dbReference type="InterPro" id="IPR005135">
    <property type="entry name" value="Endo/exonuclease/phosphatase"/>
</dbReference>
<evidence type="ECO:0000313" key="4">
    <source>
        <dbReference type="WBParaSite" id="SSLN_0001783101-mRNA-1"/>
    </source>
</evidence>
<sequence length="135" mass="15167">MCQTSPDIISITETWLTAKVDDREFAIPGIQLFRKNRTGRHGGGVLTYVRYGLLASEKKEKLACETEAIWLIFRTPGSQELEILTVYRPPRNDTQSDSRLIDDLESFASRSEVMITGDFNAPNIDWNLSSAPGSE</sequence>
<dbReference type="OrthoDB" id="6143588at2759"/>
<evidence type="ECO:0000259" key="1">
    <source>
        <dbReference type="Pfam" id="PF03372"/>
    </source>
</evidence>
<dbReference type="GO" id="GO:0007508">
    <property type="term" value="P:larval heart development"/>
    <property type="evidence" value="ECO:0007669"/>
    <property type="project" value="TreeGrafter"/>
</dbReference>
<dbReference type="GO" id="GO:0031012">
    <property type="term" value="C:extracellular matrix"/>
    <property type="evidence" value="ECO:0007669"/>
    <property type="project" value="TreeGrafter"/>
</dbReference>
<dbReference type="GO" id="GO:0003824">
    <property type="term" value="F:catalytic activity"/>
    <property type="evidence" value="ECO:0007669"/>
    <property type="project" value="InterPro"/>
</dbReference>
<protein>
    <submittedName>
        <fullName evidence="4">Endo/exonuclease/phosphatase domain-containing protein</fullName>
    </submittedName>
</protein>
<dbReference type="GO" id="GO:0061343">
    <property type="term" value="P:cell adhesion involved in heart morphogenesis"/>
    <property type="evidence" value="ECO:0007669"/>
    <property type="project" value="TreeGrafter"/>
</dbReference>
<reference evidence="2 3" key="2">
    <citation type="submission" date="2018-11" db="EMBL/GenBank/DDBJ databases">
        <authorList>
            <consortium name="Pathogen Informatics"/>
        </authorList>
    </citation>
    <scope>NUCLEOTIDE SEQUENCE [LARGE SCALE GENOMIC DNA]</scope>
    <source>
        <strain evidence="2 3">NST_G2</strain>
    </source>
</reference>
<dbReference type="PANTHER" id="PTHR33395:SF22">
    <property type="entry name" value="REVERSE TRANSCRIPTASE DOMAIN-CONTAINING PROTEIN"/>
    <property type="match status" value="1"/>
</dbReference>
<feature type="domain" description="Endonuclease/exonuclease/phosphatase" evidence="1">
    <location>
        <begin position="4"/>
        <end position="128"/>
    </location>
</feature>
<dbReference type="EMBL" id="UYSU01042092">
    <property type="protein sequence ID" value="VDM03564.1"/>
    <property type="molecule type" value="Genomic_DNA"/>
</dbReference>
<dbReference type="AlphaFoldDB" id="A0A183TL30"/>
<dbReference type="SUPFAM" id="SSF56219">
    <property type="entry name" value="DNase I-like"/>
    <property type="match status" value="1"/>
</dbReference>
<dbReference type="Proteomes" id="UP000275846">
    <property type="component" value="Unassembled WGS sequence"/>
</dbReference>